<dbReference type="EMBL" id="JACBXQ010000001">
    <property type="protein sequence ID" value="MBG9985811.1"/>
    <property type="molecule type" value="Genomic_DNA"/>
</dbReference>
<protein>
    <submittedName>
        <fullName evidence="1">Uncharacterized protein</fullName>
    </submittedName>
</protein>
<proteinExistence type="predicted"/>
<sequence>MALNHRKYRDLSLEAISTTETLVIACDISASIGLKPHDYLQVDPYITARYAMRVPMLELLAVNAQPFLVMSLCSNEWENTGKQFDHGIKDELKQAGFSHLPVSGSTEENMETSMSSIGITLIGRGHYSQLLMNKVQVGDICYQCGYPYVGAEMLEHQEELPTYEDIAYLHSLQSVVNEMVPIGSKGSLNEAQQVAEVNGCQFIVKESDKCQTVGKLSAGPATSLLVVGQEDLLPHLQQRFDFVMEVGHMQ</sequence>
<gene>
    <name evidence="1" type="ORF">HZY91_02760</name>
</gene>
<name>A0ABS0LNS5_9LACT</name>
<reference evidence="1 2" key="1">
    <citation type="submission" date="2020-07" db="EMBL/GenBank/DDBJ databases">
        <title>Facklamia lactis sp. nov., isolated from raw milk.</title>
        <authorList>
            <person name="Doll E.V."/>
            <person name="Huptas C."/>
            <person name="Staib L."/>
            <person name="Wenning M."/>
            <person name="Scherer S."/>
        </authorList>
    </citation>
    <scope>NUCLEOTIDE SEQUENCE [LARGE SCALE GENOMIC DNA]</scope>
    <source>
        <strain evidence="1 2">DSM 111018</strain>
    </source>
</reference>
<dbReference type="Proteomes" id="UP000721415">
    <property type="component" value="Unassembled WGS sequence"/>
</dbReference>
<comment type="caution">
    <text evidence="1">The sequence shown here is derived from an EMBL/GenBank/DDBJ whole genome shotgun (WGS) entry which is preliminary data.</text>
</comment>
<dbReference type="RefSeq" id="WP_197114457.1">
    <property type="nucleotide sequence ID" value="NZ_JACBXQ010000001.1"/>
</dbReference>
<organism evidence="1 2">
    <name type="scientific">Facklamia lactis</name>
    <dbReference type="NCBI Taxonomy" id="2749967"/>
    <lineage>
        <taxon>Bacteria</taxon>
        <taxon>Bacillati</taxon>
        <taxon>Bacillota</taxon>
        <taxon>Bacilli</taxon>
        <taxon>Lactobacillales</taxon>
        <taxon>Aerococcaceae</taxon>
        <taxon>Facklamia</taxon>
    </lineage>
</organism>
<keyword evidence="2" id="KW-1185">Reference proteome</keyword>
<evidence type="ECO:0000313" key="2">
    <source>
        <dbReference type="Proteomes" id="UP000721415"/>
    </source>
</evidence>
<evidence type="ECO:0000313" key="1">
    <source>
        <dbReference type="EMBL" id="MBG9985811.1"/>
    </source>
</evidence>
<accession>A0ABS0LNS5</accession>